<evidence type="ECO:0000256" key="1">
    <source>
        <dbReference type="SAM" id="Phobius"/>
    </source>
</evidence>
<sequence length="122" mass="13390">MSLVTSNFISDFLAILSLSILFAGLALVCKLDAFFPASILGGCSWILSARRGGRSSVRHGNTLFRIYQYHVSSERHHRLPQPSITVTTGSGIEILFQRCLSSSTHLATESPAVICYYDDLPL</sequence>
<dbReference type="Proteomes" id="UP000076532">
    <property type="component" value="Unassembled WGS sequence"/>
</dbReference>
<evidence type="ECO:0000313" key="2">
    <source>
        <dbReference type="EMBL" id="KZP12326.1"/>
    </source>
</evidence>
<accession>A0A166B6I3</accession>
<reference evidence="2 3" key="1">
    <citation type="journal article" date="2016" name="Mol. Biol. Evol.">
        <title>Comparative Genomics of Early-Diverging Mushroom-Forming Fungi Provides Insights into the Origins of Lignocellulose Decay Capabilities.</title>
        <authorList>
            <person name="Nagy L.G."/>
            <person name="Riley R."/>
            <person name="Tritt A."/>
            <person name="Adam C."/>
            <person name="Daum C."/>
            <person name="Floudas D."/>
            <person name="Sun H."/>
            <person name="Yadav J.S."/>
            <person name="Pangilinan J."/>
            <person name="Larsson K.H."/>
            <person name="Matsuura K."/>
            <person name="Barry K."/>
            <person name="Labutti K."/>
            <person name="Kuo R."/>
            <person name="Ohm R.A."/>
            <person name="Bhattacharya S.S."/>
            <person name="Shirouzu T."/>
            <person name="Yoshinaga Y."/>
            <person name="Martin F.M."/>
            <person name="Grigoriev I.V."/>
            <person name="Hibbett D.S."/>
        </authorList>
    </citation>
    <scope>NUCLEOTIDE SEQUENCE [LARGE SCALE GENOMIC DNA]</scope>
    <source>
        <strain evidence="2 3">CBS 109695</strain>
    </source>
</reference>
<evidence type="ECO:0000313" key="3">
    <source>
        <dbReference type="Proteomes" id="UP000076532"/>
    </source>
</evidence>
<organism evidence="2 3">
    <name type="scientific">Athelia psychrophila</name>
    <dbReference type="NCBI Taxonomy" id="1759441"/>
    <lineage>
        <taxon>Eukaryota</taxon>
        <taxon>Fungi</taxon>
        <taxon>Dikarya</taxon>
        <taxon>Basidiomycota</taxon>
        <taxon>Agaricomycotina</taxon>
        <taxon>Agaricomycetes</taxon>
        <taxon>Agaricomycetidae</taxon>
        <taxon>Atheliales</taxon>
        <taxon>Atheliaceae</taxon>
        <taxon>Athelia</taxon>
    </lineage>
</organism>
<protein>
    <submittedName>
        <fullName evidence="2">Uncharacterized protein</fullName>
    </submittedName>
</protein>
<proteinExistence type="predicted"/>
<feature type="transmembrane region" description="Helical" evidence="1">
    <location>
        <begin position="12"/>
        <end position="29"/>
    </location>
</feature>
<dbReference type="EMBL" id="KV417649">
    <property type="protein sequence ID" value="KZP12326.1"/>
    <property type="molecule type" value="Genomic_DNA"/>
</dbReference>
<dbReference type="AlphaFoldDB" id="A0A166B6I3"/>
<keyword evidence="3" id="KW-1185">Reference proteome</keyword>
<keyword evidence="1" id="KW-1133">Transmembrane helix</keyword>
<name>A0A166B6I3_9AGAM</name>
<keyword evidence="1" id="KW-0812">Transmembrane</keyword>
<gene>
    <name evidence="2" type="ORF">FIBSPDRAFT_164711</name>
</gene>
<keyword evidence="1" id="KW-0472">Membrane</keyword>